<sequence length="720" mass="80742">MSFGWSAGDIAQATSLIVKVVKALDDASGAPDEYRKMAVFLENVNLTLKNLHVFATLGVYPSYGDEIRRQIENIRPPLERFIKIMKNFEPHLGSNATPGWWKNIPRKMLWTFKHSHHKLKKEIKGYLLALDSLLNRFTLEVVFTLPDELKQLFINTLTPQMISALEAMVNPVRSEISLMRNEGRRQQKELHSKTEEIILLLQSLKMDDSKSENNGALDAAVHKIKEHITSTLRSTSNNPQIPIIDSCSRGACNADSLPATNVLFQAMNKDPLEASDEEIKQSLRNIYYGIILYAGMFLRNLCLYLANRLKLSRPMVPSLLAIYHITFHDALGRPPRVLQFDVFNNFQVFQAFLYQSFSDTVAKPWVERGSYILANKSEKSALTADTWPRIIKPGCHIEMAMLLDYSNRREDRCPDTSCSGVLIKKPNSTWTKCSSCQKDVIEPGVAKKIEKSYAPLSQVAMERHETEGSQAVNTATFARESFGELIVDEAEAGLQGVNKVHVRGLWGKEEGRVKKCLGWLMETPRSDGSKSPVGGFDFGNHSSRHRREVARPEPQLAREGIELRDFGIHDQNPQTAPSGPALPSLESLSNVPANLSKPQNHPNDTSPRNPVQQRATSHQRTPSPTQRTPAPPPQKPRNHRAPTPNPTINTFHDRLTVHHSSPPNPSQPVSYTSEESRDVTSQTRLASHNLPLSLQINPGSITSIARSRPSRITRPLTQST</sequence>
<dbReference type="Proteomes" id="UP000297777">
    <property type="component" value="Unassembled WGS sequence"/>
</dbReference>
<proteinExistence type="predicted"/>
<dbReference type="EMBL" id="PQXH01000042">
    <property type="protein sequence ID" value="TGO15312.1"/>
    <property type="molecule type" value="Genomic_DNA"/>
</dbReference>
<feature type="compositionally biased region" description="Polar residues" evidence="1">
    <location>
        <begin position="586"/>
        <end position="618"/>
    </location>
</feature>
<feature type="region of interest" description="Disordered" evidence="1">
    <location>
        <begin position="701"/>
        <end position="720"/>
    </location>
</feature>
<dbReference type="OrthoDB" id="3045089at2759"/>
<evidence type="ECO:0000313" key="4">
    <source>
        <dbReference type="Proteomes" id="UP000297777"/>
    </source>
</evidence>
<dbReference type="Pfam" id="PF22893">
    <property type="entry name" value="ULD_2"/>
    <property type="match status" value="1"/>
</dbReference>
<dbReference type="AlphaFoldDB" id="A0A4Z1EWN3"/>
<feature type="domain" description="Ubiquitin-like" evidence="2">
    <location>
        <begin position="324"/>
        <end position="403"/>
    </location>
</feature>
<organism evidence="3 4">
    <name type="scientific">Botrytis tulipae</name>
    <dbReference type="NCBI Taxonomy" id="87230"/>
    <lineage>
        <taxon>Eukaryota</taxon>
        <taxon>Fungi</taxon>
        <taxon>Dikarya</taxon>
        <taxon>Ascomycota</taxon>
        <taxon>Pezizomycotina</taxon>
        <taxon>Leotiomycetes</taxon>
        <taxon>Helotiales</taxon>
        <taxon>Sclerotiniaceae</taxon>
        <taxon>Botrytis</taxon>
    </lineage>
</organism>
<gene>
    <name evidence="3" type="ORF">BTUL_0042g00830</name>
</gene>
<feature type="compositionally biased region" description="Low complexity" evidence="1">
    <location>
        <begin position="619"/>
        <end position="628"/>
    </location>
</feature>
<dbReference type="PANTHER" id="PTHR38886:SF1">
    <property type="entry name" value="NACHT-NTPASE AND P-LOOP NTPASES N-TERMINAL DOMAIN-CONTAINING PROTEIN"/>
    <property type="match status" value="1"/>
</dbReference>
<dbReference type="PANTHER" id="PTHR38886">
    <property type="entry name" value="SESA DOMAIN-CONTAINING PROTEIN"/>
    <property type="match status" value="1"/>
</dbReference>
<feature type="region of interest" description="Disordered" evidence="1">
    <location>
        <begin position="523"/>
        <end position="555"/>
    </location>
</feature>
<feature type="compositionally biased region" description="Polar residues" evidence="1">
    <location>
        <begin position="667"/>
        <end position="689"/>
    </location>
</feature>
<evidence type="ECO:0000313" key="3">
    <source>
        <dbReference type="EMBL" id="TGO15312.1"/>
    </source>
</evidence>
<protein>
    <recommendedName>
        <fullName evidence="2">Ubiquitin-like domain-containing protein</fullName>
    </recommendedName>
</protein>
<accession>A0A4Z1EWN3</accession>
<dbReference type="InterPro" id="IPR054464">
    <property type="entry name" value="ULD_fung"/>
</dbReference>
<evidence type="ECO:0000259" key="2">
    <source>
        <dbReference type="Pfam" id="PF22893"/>
    </source>
</evidence>
<evidence type="ECO:0000256" key="1">
    <source>
        <dbReference type="SAM" id="MobiDB-lite"/>
    </source>
</evidence>
<comment type="caution">
    <text evidence="3">The sequence shown here is derived from an EMBL/GenBank/DDBJ whole genome shotgun (WGS) entry which is preliminary data.</text>
</comment>
<reference evidence="3 4" key="1">
    <citation type="submission" date="2017-12" db="EMBL/GenBank/DDBJ databases">
        <title>Comparative genomics of Botrytis spp.</title>
        <authorList>
            <person name="Valero-Jimenez C.A."/>
            <person name="Tapia P."/>
            <person name="Veloso J."/>
            <person name="Silva-Moreno E."/>
            <person name="Staats M."/>
            <person name="Valdes J.H."/>
            <person name="Van Kan J.A.L."/>
        </authorList>
    </citation>
    <scope>NUCLEOTIDE SEQUENCE [LARGE SCALE GENOMIC DNA]</scope>
    <source>
        <strain evidence="3 4">Bt9001</strain>
    </source>
</reference>
<name>A0A4Z1EWN3_9HELO</name>
<keyword evidence="4" id="KW-1185">Reference proteome</keyword>
<feature type="region of interest" description="Disordered" evidence="1">
    <location>
        <begin position="568"/>
        <end position="689"/>
    </location>
</feature>